<dbReference type="Pfam" id="PF09350">
    <property type="entry name" value="DJC28_CD"/>
    <property type="match status" value="1"/>
</dbReference>
<evidence type="ECO:0000259" key="2">
    <source>
        <dbReference type="Pfam" id="PF09350"/>
    </source>
</evidence>
<accession>A0ABX2ELE1</accession>
<feature type="compositionally biased region" description="Basic and acidic residues" evidence="1">
    <location>
        <begin position="1"/>
        <end position="20"/>
    </location>
</feature>
<organism evidence="3 4">
    <name type="scientific">Pseudaquabacterium terrae</name>
    <dbReference type="NCBI Taxonomy" id="2732868"/>
    <lineage>
        <taxon>Bacteria</taxon>
        <taxon>Pseudomonadati</taxon>
        <taxon>Pseudomonadota</taxon>
        <taxon>Betaproteobacteria</taxon>
        <taxon>Burkholderiales</taxon>
        <taxon>Sphaerotilaceae</taxon>
        <taxon>Pseudaquabacterium</taxon>
    </lineage>
</organism>
<evidence type="ECO:0000313" key="4">
    <source>
        <dbReference type="Proteomes" id="UP000737171"/>
    </source>
</evidence>
<dbReference type="InterPro" id="IPR018961">
    <property type="entry name" value="DnaJ_homolog_subfam-C_membr-28"/>
</dbReference>
<gene>
    <name evidence="3" type="ORF">HLB44_21055</name>
</gene>
<dbReference type="RefSeq" id="WP_173126476.1">
    <property type="nucleotide sequence ID" value="NZ_JABRWJ010000006.1"/>
</dbReference>
<feature type="region of interest" description="Disordered" evidence="1">
    <location>
        <begin position="1"/>
        <end position="38"/>
    </location>
</feature>
<dbReference type="EMBL" id="JABRWJ010000006">
    <property type="protein sequence ID" value="NRF69495.1"/>
    <property type="molecule type" value="Genomic_DNA"/>
</dbReference>
<evidence type="ECO:0000313" key="3">
    <source>
        <dbReference type="EMBL" id="NRF69495.1"/>
    </source>
</evidence>
<evidence type="ECO:0000256" key="1">
    <source>
        <dbReference type="SAM" id="MobiDB-lite"/>
    </source>
</evidence>
<name>A0ABX2ELE1_9BURK</name>
<reference evidence="3 4" key="1">
    <citation type="submission" date="2020-05" db="EMBL/GenBank/DDBJ databases">
        <title>Aquincola sp. isolate from soil.</title>
        <authorList>
            <person name="Han J."/>
            <person name="Kim D.-U."/>
        </authorList>
    </citation>
    <scope>NUCLEOTIDE SEQUENCE [LARGE SCALE GENOMIC DNA]</scope>
    <source>
        <strain evidence="3 4">S2</strain>
    </source>
</reference>
<proteinExistence type="predicted"/>
<protein>
    <submittedName>
        <fullName evidence="3">DUF1992 domain-containing protein</fullName>
    </submittedName>
</protein>
<feature type="domain" description="DnaJ homologue subfamily C member 28 conserved" evidence="2">
    <location>
        <begin position="11"/>
        <end position="75"/>
    </location>
</feature>
<sequence length="110" mass="12375">MATLDDHIAQSLRDSERSGELRSAPSYGKPLHHGDGWDETPEEFRLPFKILKDAGVVPAEVELMQQLGKLRQTLAATTDAEQRRVLQQRISELQQTIALRLEKLRVSGSL</sequence>
<dbReference type="Proteomes" id="UP000737171">
    <property type="component" value="Unassembled WGS sequence"/>
</dbReference>
<keyword evidence="4" id="KW-1185">Reference proteome</keyword>
<comment type="caution">
    <text evidence="3">The sequence shown here is derived from an EMBL/GenBank/DDBJ whole genome shotgun (WGS) entry which is preliminary data.</text>
</comment>